<proteinExistence type="predicted"/>
<protein>
    <submittedName>
        <fullName evidence="1">WGS project CCBQ000000000 data, contig 00015</fullName>
    </submittedName>
</protein>
<dbReference type="AlphaFoldDB" id="A0A0A8LCJ1"/>
<organism evidence="1 2">
    <name type="scientific">Kluyveromyces dobzhanskii CBS 2104</name>
    <dbReference type="NCBI Taxonomy" id="1427455"/>
    <lineage>
        <taxon>Eukaryota</taxon>
        <taxon>Fungi</taxon>
        <taxon>Dikarya</taxon>
        <taxon>Ascomycota</taxon>
        <taxon>Saccharomycotina</taxon>
        <taxon>Saccharomycetes</taxon>
        <taxon>Saccharomycetales</taxon>
        <taxon>Saccharomycetaceae</taxon>
        <taxon>Kluyveromyces</taxon>
    </lineage>
</organism>
<sequence length="541" mass="61040">MSLPIELIDRVVTSGLDSLESVLAWSKVGSHFRTVVREGLGVLKIWDSDRGSFRASPAPWDCDMLSDDKNTVNVYTDSFKFCDVSEFLTKFDNLLIVIVSYRCYSDPLATTLCELSKGLNDIGVLKNLCFIYKTHTNFLSKFYFRELSHCTHVLRLCELYVVANSNISCKEVDMFDIDTIFDTTYLHNLEVLYTLNIRKGKKVIAPRLLTIKQLHCADNDKIVNHLRGCPRLSTIEQFQVPPGSRAVLPPCDHLTLVSFNTNTERDLIDGSFVRESLTIKMSPMCSEPIFKNIKCCNIRTLSLEFNNKVFGGSKFVDCFFGNLRSYRCPQNTDWDDLVNAKSYYIDSIDFKISDILSLQNFAQIPFTMNRLILSSTTRELRLAEDTISQFRTTSGCSQVIRDSARIEVDLSSVWDCTVFHHLVIPHLTSDSQLFLTINQTTIASELEKTGTSDPSGNLLNKLQLDCCNNRIRLSIPKVKAFEVSFLKECTNDKHEASFQAPLAAQLPLGSVALLHPFIIAGRVTSEGSLEQDVIEFVNANA</sequence>
<comment type="caution">
    <text evidence="1">The sequence shown here is derived from an EMBL/GenBank/DDBJ whole genome shotgun (WGS) entry which is preliminary data.</text>
</comment>
<dbReference type="OrthoDB" id="4067448at2759"/>
<accession>A0A0A8LCJ1</accession>
<evidence type="ECO:0000313" key="2">
    <source>
        <dbReference type="Proteomes" id="UP000031516"/>
    </source>
</evidence>
<name>A0A0A8LCJ1_9SACH</name>
<gene>
    <name evidence="1" type="ORF">KLDO_g4124</name>
</gene>
<dbReference type="Proteomes" id="UP000031516">
    <property type="component" value="Unassembled WGS sequence"/>
</dbReference>
<evidence type="ECO:0000313" key="1">
    <source>
        <dbReference type="EMBL" id="CDO95900.1"/>
    </source>
</evidence>
<reference evidence="1 2" key="1">
    <citation type="submission" date="2014-03" db="EMBL/GenBank/DDBJ databases">
        <title>The genome of Kluyveromyces dobzhanskii.</title>
        <authorList>
            <person name="Nystedt B."/>
            <person name="Astrom S."/>
        </authorList>
    </citation>
    <scope>NUCLEOTIDE SEQUENCE [LARGE SCALE GENOMIC DNA]</scope>
    <source>
        <strain evidence="1 2">CBS 2104</strain>
    </source>
</reference>
<dbReference type="EMBL" id="CCBQ010000045">
    <property type="protein sequence ID" value="CDO95900.1"/>
    <property type="molecule type" value="Genomic_DNA"/>
</dbReference>
<keyword evidence="2" id="KW-1185">Reference proteome</keyword>